<sequence length="410" mass="45743">MMDGSSSGDENEDVISDSDSDTSSSTDINDDSEQSGIGVNNDTETRQDNVERLDSEVKIENEEDDDVLKALMRERTKCREHPPDIHSDDFVVDISFHPEENIIAAATITGDVILHKYTNESTEVINTLEVHTKACRAVEFSKDGNTLFSTSKDKSIVLCDVNTGRMKLFYDNAHENPLYCLLILDENRIASGDDNGVVKLWDLRKKDPIWSLKEMDDYVSCMISTEAKKYLVCASGDGTITSIDIGARKLHIQSEMYEEELTCIGTMRSETKLLVGSSKGIFYLFNWGEFGYHSDAFPGPKLAINCLLPVTENIAVCAGEDGALRATHFFPHRHLGVVGQHQFSVESLDISGSGELIASCSHDQTIKFWNIKYFEDIQVDGKKKAKKKEVNHNLPSSKCSNASDFFSELY</sequence>
<gene>
    <name evidence="7" type="ORF">ANN_22477</name>
</gene>
<feature type="region of interest" description="Disordered" evidence="6">
    <location>
        <begin position="1"/>
        <end position="54"/>
    </location>
</feature>
<dbReference type="PROSITE" id="PS50082">
    <property type="entry name" value="WD_REPEATS_2"/>
    <property type="match status" value="3"/>
</dbReference>
<dbReference type="PROSITE" id="PS00678">
    <property type="entry name" value="WD_REPEATS_1"/>
    <property type="match status" value="2"/>
</dbReference>
<feature type="repeat" description="WD" evidence="5">
    <location>
        <begin position="128"/>
        <end position="169"/>
    </location>
</feature>
<evidence type="ECO:0000256" key="5">
    <source>
        <dbReference type="PROSITE-ProRule" id="PRU00221"/>
    </source>
</evidence>
<dbReference type="PROSITE" id="PS50294">
    <property type="entry name" value="WD_REPEATS_REGION"/>
    <property type="match status" value="1"/>
</dbReference>
<dbReference type="EMBL" id="JAJSOF020000033">
    <property type="protein sequence ID" value="KAJ4430265.1"/>
    <property type="molecule type" value="Genomic_DNA"/>
</dbReference>
<feature type="compositionally biased region" description="Acidic residues" evidence="6">
    <location>
        <begin position="9"/>
        <end position="20"/>
    </location>
</feature>
<evidence type="ECO:0000256" key="3">
    <source>
        <dbReference type="ARBA" id="ARBA00022737"/>
    </source>
</evidence>
<evidence type="ECO:0000256" key="1">
    <source>
        <dbReference type="ARBA" id="ARBA00007625"/>
    </source>
</evidence>
<dbReference type="Pfam" id="PF24796">
    <property type="entry name" value="WDR55"/>
    <property type="match status" value="1"/>
</dbReference>
<feature type="compositionally biased region" description="Basic and acidic residues" evidence="6">
    <location>
        <begin position="43"/>
        <end position="54"/>
    </location>
</feature>
<keyword evidence="3" id="KW-0677">Repeat</keyword>
<evidence type="ECO:0000256" key="6">
    <source>
        <dbReference type="SAM" id="MobiDB-lite"/>
    </source>
</evidence>
<feature type="repeat" description="WD" evidence="5">
    <location>
        <begin position="338"/>
        <end position="379"/>
    </location>
</feature>
<reference evidence="7 8" key="1">
    <citation type="journal article" date="2022" name="Allergy">
        <title>Genome assembly and annotation of Periplaneta americana reveal a comprehensive cockroach allergen profile.</title>
        <authorList>
            <person name="Wang L."/>
            <person name="Xiong Q."/>
            <person name="Saelim N."/>
            <person name="Wang L."/>
            <person name="Nong W."/>
            <person name="Wan A.T."/>
            <person name="Shi M."/>
            <person name="Liu X."/>
            <person name="Cao Q."/>
            <person name="Hui J.H.L."/>
            <person name="Sookrung N."/>
            <person name="Leung T.F."/>
            <person name="Tungtrongchitr A."/>
            <person name="Tsui S.K.W."/>
        </authorList>
    </citation>
    <scope>NUCLEOTIDE SEQUENCE [LARGE SCALE GENOMIC DNA]</scope>
    <source>
        <strain evidence="7">PWHHKU_190912</strain>
    </source>
</reference>
<evidence type="ECO:0000256" key="4">
    <source>
        <dbReference type="ARBA" id="ARBA00023478"/>
    </source>
</evidence>
<comment type="similarity">
    <text evidence="1">Belongs to the WD repeat WDR55 family.</text>
</comment>
<feature type="repeat" description="WD" evidence="5">
    <location>
        <begin position="171"/>
        <end position="211"/>
    </location>
</feature>
<dbReference type="InterPro" id="IPR050505">
    <property type="entry name" value="WDR55/POC1"/>
</dbReference>
<dbReference type="InterPro" id="IPR015943">
    <property type="entry name" value="WD40/YVTN_repeat-like_dom_sf"/>
</dbReference>
<dbReference type="PANTHER" id="PTHR44019">
    <property type="entry name" value="WD REPEAT-CONTAINING PROTEIN 55"/>
    <property type="match status" value="1"/>
</dbReference>
<keyword evidence="8" id="KW-1185">Reference proteome</keyword>
<dbReference type="SMART" id="SM00320">
    <property type="entry name" value="WD40"/>
    <property type="match status" value="5"/>
</dbReference>
<keyword evidence="2 5" id="KW-0853">WD repeat</keyword>
<accession>A0ABQ8S8X3</accession>
<evidence type="ECO:0000256" key="2">
    <source>
        <dbReference type="ARBA" id="ARBA00022574"/>
    </source>
</evidence>
<dbReference type="Proteomes" id="UP001148838">
    <property type="component" value="Unassembled WGS sequence"/>
</dbReference>
<dbReference type="PANTHER" id="PTHR44019:SF20">
    <property type="entry name" value="WD REPEAT-CONTAINING PROTEIN 55"/>
    <property type="match status" value="1"/>
</dbReference>
<dbReference type="SUPFAM" id="SSF50978">
    <property type="entry name" value="WD40 repeat-like"/>
    <property type="match status" value="1"/>
</dbReference>
<evidence type="ECO:0000313" key="8">
    <source>
        <dbReference type="Proteomes" id="UP001148838"/>
    </source>
</evidence>
<protein>
    <recommendedName>
        <fullName evidence="4">WD repeat-containing protein 55 homolog</fullName>
    </recommendedName>
</protein>
<organism evidence="7 8">
    <name type="scientific">Periplaneta americana</name>
    <name type="common">American cockroach</name>
    <name type="synonym">Blatta americana</name>
    <dbReference type="NCBI Taxonomy" id="6978"/>
    <lineage>
        <taxon>Eukaryota</taxon>
        <taxon>Metazoa</taxon>
        <taxon>Ecdysozoa</taxon>
        <taxon>Arthropoda</taxon>
        <taxon>Hexapoda</taxon>
        <taxon>Insecta</taxon>
        <taxon>Pterygota</taxon>
        <taxon>Neoptera</taxon>
        <taxon>Polyneoptera</taxon>
        <taxon>Dictyoptera</taxon>
        <taxon>Blattodea</taxon>
        <taxon>Blattoidea</taxon>
        <taxon>Blattidae</taxon>
        <taxon>Blattinae</taxon>
        <taxon>Periplaneta</taxon>
    </lineage>
</organism>
<dbReference type="InterPro" id="IPR001680">
    <property type="entry name" value="WD40_rpt"/>
</dbReference>
<dbReference type="InterPro" id="IPR019775">
    <property type="entry name" value="WD40_repeat_CS"/>
</dbReference>
<comment type="caution">
    <text evidence="7">The sequence shown here is derived from an EMBL/GenBank/DDBJ whole genome shotgun (WGS) entry which is preliminary data.</text>
</comment>
<dbReference type="InterPro" id="IPR036322">
    <property type="entry name" value="WD40_repeat_dom_sf"/>
</dbReference>
<proteinExistence type="inferred from homology"/>
<evidence type="ECO:0000313" key="7">
    <source>
        <dbReference type="EMBL" id="KAJ4430265.1"/>
    </source>
</evidence>
<dbReference type="Gene3D" id="2.130.10.10">
    <property type="entry name" value="YVTN repeat-like/Quinoprotein amine dehydrogenase"/>
    <property type="match status" value="2"/>
</dbReference>
<name>A0ABQ8S8X3_PERAM</name>